<evidence type="ECO:0000313" key="2">
    <source>
        <dbReference type="EMBL" id="CDI74509.1"/>
    </source>
</evidence>
<protein>
    <submittedName>
        <fullName evidence="2">Uncharacterized protein</fullName>
    </submittedName>
</protein>
<feature type="region of interest" description="Disordered" evidence="1">
    <location>
        <begin position="235"/>
        <end position="257"/>
    </location>
</feature>
<gene>
    <name evidence="2" type="ORF">EPH_0034070</name>
</gene>
<reference evidence="2" key="2">
    <citation type="submission" date="2013-10" db="EMBL/GenBank/DDBJ databases">
        <authorList>
            <person name="Aslett M."/>
        </authorList>
    </citation>
    <scope>NUCLEOTIDE SEQUENCE [LARGE SCALE GENOMIC DNA]</scope>
    <source>
        <strain evidence="2">Houghton</strain>
    </source>
</reference>
<reference evidence="2" key="1">
    <citation type="submission" date="2013-10" db="EMBL/GenBank/DDBJ databases">
        <title>Genomic analysis of the causative agents of coccidiosis in chickens.</title>
        <authorList>
            <person name="Reid A.J."/>
            <person name="Blake D."/>
            <person name="Billington K."/>
            <person name="Browne H."/>
            <person name="Dunn M."/>
            <person name="Hung S."/>
            <person name="Kawahara F."/>
            <person name="Miranda-Saavedra D."/>
            <person name="Mourier T."/>
            <person name="Nagra H."/>
            <person name="Otto T.D."/>
            <person name="Rawlings N."/>
            <person name="Sanchez A."/>
            <person name="Sanders M."/>
            <person name="Subramaniam C."/>
            <person name="Tay Y."/>
            <person name="Dear P."/>
            <person name="Doerig C."/>
            <person name="Gruber A."/>
            <person name="Parkinson J."/>
            <person name="Shirley M."/>
            <person name="Wan K.L."/>
            <person name="Berriman M."/>
            <person name="Tomley F."/>
            <person name="Pain A."/>
        </authorList>
    </citation>
    <scope>NUCLEOTIDE SEQUENCE [LARGE SCALE GENOMIC DNA]</scope>
    <source>
        <strain evidence="2">Houghton</strain>
    </source>
</reference>
<evidence type="ECO:0000313" key="3">
    <source>
        <dbReference type="Proteomes" id="UP000018201"/>
    </source>
</evidence>
<keyword evidence="3" id="KW-1185">Reference proteome</keyword>
<dbReference type="VEuPathDB" id="ToxoDB:EPH_0034070"/>
<organism evidence="2 3">
    <name type="scientific">Eimeria praecox</name>
    <dbReference type="NCBI Taxonomy" id="51316"/>
    <lineage>
        <taxon>Eukaryota</taxon>
        <taxon>Sar</taxon>
        <taxon>Alveolata</taxon>
        <taxon>Apicomplexa</taxon>
        <taxon>Conoidasida</taxon>
        <taxon>Coccidia</taxon>
        <taxon>Eucoccidiorida</taxon>
        <taxon>Eimeriorina</taxon>
        <taxon>Eimeriidae</taxon>
        <taxon>Eimeria</taxon>
    </lineage>
</organism>
<dbReference type="AlphaFoldDB" id="U6G7E5"/>
<dbReference type="EMBL" id="HG690400">
    <property type="protein sequence ID" value="CDI74509.1"/>
    <property type="molecule type" value="Genomic_DNA"/>
</dbReference>
<proteinExistence type="predicted"/>
<sequence>MHRPDKTADFKRSYSRILTGNNFAEVASIHQPVPRGRSSFITIPALKGALCVPGSSSTIVKYHAKLPSFRAIIRQLQEDYQRRLLSELSVVAREGQGTEAVAGMHPASADSTITCARSSSSGAKDDLNTRSGTGSIGFGSSSSIGCSTDSLYHKLARERLKRSFTRLASRMRTSVSHGQMEESETDVPLKADNLDPAIDDLRKQTISVLKELEEGAHLLHKEMRNLQRAAEIAEKMQSQLKPESAADDSEGRSLKQSSGLQNRLSIGILELFVPEVVEPHAAMTDTQLQEIQKAAEGARGQRRLQMEALNRLQEHLSTACECQEELRRAPTSTMCSALNTFDVVADSWSSWAPNTPLLLPVALAALACTTAYDVCTIGSTEVLVQTLASLLFHSGSGKAAEQIAENSFRHSVMHDSMLEHKKLIEDIAVRTLALVLDHDTPTSSLCTSLQLRIPRGEHSPHVPPSAPDVPGNSSVAQATTRACLFSVVSVAQQAILAIHEAGGRRGDPVYLEREAERLREPRIGRNERTVLQKLEFSFLELRLHMNKLLALRLAQSELACTQQAWEKINEFNLRVAALVGQSKRPAEQAD</sequence>
<dbReference type="OrthoDB" id="346092at2759"/>
<dbReference type="Proteomes" id="UP000018201">
    <property type="component" value="Unassembled WGS sequence"/>
</dbReference>
<name>U6G7E5_9EIME</name>
<evidence type="ECO:0000256" key="1">
    <source>
        <dbReference type="SAM" id="MobiDB-lite"/>
    </source>
</evidence>
<accession>U6G7E5</accession>